<name>A0ABT2YF95_9BURK</name>
<evidence type="ECO:0000256" key="6">
    <source>
        <dbReference type="ARBA" id="ARBA00039017"/>
    </source>
</evidence>
<evidence type="ECO:0000313" key="9">
    <source>
        <dbReference type="EMBL" id="MCV2368694.1"/>
    </source>
</evidence>
<keyword evidence="3" id="KW-0479">Metal-binding</keyword>
<dbReference type="SUPFAM" id="SSF52499">
    <property type="entry name" value="Isochorismatase-like hydrolases"/>
    <property type="match status" value="1"/>
</dbReference>
<dbReference type="Pfam" id="PF00857">
    <property type="entry name" value="Isochorismatase"/>
    <property type="match status" value="1"/>
</dbReference>
<dbReference type="Proteomes" id="UP001209701">
    <property type="component" value="Unassembled WGS sequence"/>
</dbReference>
<feature type="domain" description="Isochorismatase-like" evidence="8">
    <location>
        <begin position="29"/>
        <end position="204"/>
    </location>
</feature>
<dbReference type="Gene3D" id="3.40.50.850">
    <property type="entry name" value="Isochorismatase-like"/>
    <property type="match status" value="1"/>
</dbReference>
<evidence type="ECO:0000256" key="1">
    <source>
        <dbReference type="ARBA" id="ARBA00006336"/>
    </source>
</evidence>
<dbReference type="InterPro" id="IPR052347">
    <property type="entry name" value="Isochorismatase_Nicotinamidase"/>
</dbReference>
<dbReference type="InterPro" id="IPR036380">
    <property type="entry name" value="Isochorismatase-like_sf"/>
</dbReference>
<dbReference type="EC" id="3.5.1.19" evidence="6"/>
<dbReference type="PANTHER" id="PTHR11080">
    <property type="entry name" value="PYRAZINAMIDASE/NICOTINAMIDASE"/>
    <property type="match status" value="1"/>
</dbReference>
<keyword evidence="4" id="KW-0378">Hydrolase</keyword>
<sequence>MDQTLSSKSRCADALAPQVSAASPQPGDALLLVDMQRDFLPGGSLAVPQGADILPHVKAWIERFRRAGLPIYASRDWHPPHHFSFHEQGGPWPIHCVAGTPGAAFAKDLQLPTATIVVSKGQAQDAEAYSAFEGTELEQSLRQQAVRRLCVAGLALEYCVLNSVLDALQRGFAVRLLSAAVAALNVQPGDAEQALQKMRDAGAQIDVER</sequence>
<evidence type="ECO:0000259" key="8">
    <source>
        <dbReference type="Pfam" id="PF00857"/>
    </source>
</evidence>
<dbReference type="InterPro" id="IPR000868">
    <property type="entry name" value="Isochorismatase-like_dom"/>
</dbReference>
<evidence type="ECO:0000256" key="2">
    <source>
        <dbReference type="ARBA" id="ARBA00022642"/>
    </source>
</evidence>
<proteinExistence type="inferred from homology"/>
<reference evidence="9 10" key="1">
    <citation type="submission" date="2021-11" db="EMBL/GenBank/DDBJ databases">
        <authorList>
            <person name="Liang Q."/>
            <person name="Mou H."/>
            <person name="Liu Z."/>
        </authorList>
    </citation>
    <scope>NUCLEOTIDE SEQUENCE [LARGE SCALE GENOMIC DNA]</scope>
    <source>
        <strain evidence="9 10">CHU3</strain>
    </source>
</reference>
<dbReference type="RefSeq" id="WP_263571295.1">
    <property type="nucleotide sequence ID" value="NZ_JAJIRN010000005.1"/>
</dbReference>
<dbReference type="EMBL" id="JAJIRN010000005">
    <property type="protein sequence ID" value="MCV2368694.1"/>
    <property type="molecule type" value="Genomic_DNA"/>
</dbReference>
<evidence type="ECO:0000256" key="3">
    <source>
        <dbReference type="ARBA" id="ARBA00022723"/>
    </source>
</evidence>
<dbReference type="PANTHER" id="PTHR11080:SF2">
    <property type="entry name" value="LD05707P"/>
    <property type="match status" value="1"/>
</dbReference>
<evidence type="ECO:0000256" key="7">
    <source>
        <dbReference type="ARBA" id="ARBA00043224"/>
    </source>
</evidence>
<comment type="similarity">
    <text evidence="1">Belongs to the isochorismatase family.</text>
</comment>
<keyword evidence="2" id="KW-0662">Pyridine nucleotide biosynthesis</keyword>
<keyword evidence="10" id="KW-1185">Reference proteome</keyword>
<accession>A0ABT2YF95</accession>
<gene>
    <name evidence="9" type="ORF">LNV07_11400</name>
</gene>
<protein>
    <recommendedName>
        <fullName evidence="6">nicotinamidase</fullName>
        <ecNumber evidence="6">3.5.1.19</ecNumber>
    </recommendedName>
    <alternativeName>
        <fullName evidence="7">Nicotinamide deamidase</fullName>
    </alternativeName>
</protein>
<organism evidence="9 10">
    <name type="scientific">Roseateles oligotrophus</name>
    <dbReference type="NCBI Taxonomy" id="1769250"/>
    <lineage>
        <taxon>Bacteria</taxon>
        <taxon>Pseudomonadati</taxon>
        <taxon>Pseudomonadota</taxon>
        <taxon>Betaproteobacteria</taxon>
        <taxon>Burkholderiales</taxon>
        <taxon>Sphaerotilaceae</taxon>
        <taxon>Roseateles</taxon>
    </lineage>
</organism>
<evidence type="ECO:0000313" key="10">
    <source>
        <dbReference type="Proteomes" id="UP001209701"/>
    </source>
</evidence>
<evidence type="ECO:0000256" key="5">
    <source>
        <dbReference type="ARBA" id="ARBA00037900"/>
    </source>
</evidence>
<comment type="caution">
    <text evidence="9">The sequence shown here is derived from an EMBL/GenBank/DDBJ whole genome shotgun (WGS) entry which is preliminary data.</text>
</comment>
<comment type="pathway">
    <text evidence="5">Cofactor biosynthesis; nicotinate biosynthesis; nicotinate from nicotinamide: step 1/1.</text>
</comment>
<evidence type="ECO:0000256" key="4">
    <source>
        <dbReference type="ARBA" id="ARBA00022801"/>
    </source>
</evidence>